<dbReference type="Proteomes" id="UP000020218">
    <property type="component" value="Unassembled WGS sequence"/>
</dbReference>
<feature type="transmembrane region" description="Helical" evidence="1">
    <location>
        <begin position="6"/>
        <end position="26"/>
    </location>
</feature>
<comment type="caution">
    <text evidence="2">The sequence shown here is derived from an EMBL/GenBank/DDBJ whole genome shotgun (WGS) entry which is preliminary data.</text>
</comment>
<evidence type="ECO:0000313" key="2">
    <source>
        <dbReference type="EMBL" id="EXI65161.1"/>
    </source>
</evidence>
<evidence type="ECO:0000256" key="1">
    <source>
        <dbReference type="SAM" id="Phobius"/>
    </source>
</evidence>
<reference evidence="2" key="1">
    <citation type="submission" date="2014-02" db="EMBL/GenBank/DDBJ databases">
        <title>Expanding our view of genomic diversity in Candidatus Accumulibacter clades.</title>
        <authorList>
            <person name="Skennerton C.T."/>
            <person name="Barr J.J."/>
            <person name="Slater F.R."/>
            <person name="Bond P.L."/>
            <person name="Tyson G.W."/>
        </authorList>
    </citation>
    <scope>NUCLEOTIDE SEQUENCE [LARGE SCALE GENOMIC DNA]</scope>
</reference>
<keyword evidence="3" id="KW-1185">Reference proteome</keyword>
<protein>
    <submittedName>
        <fullName evidence="2">Uncharacterized protein</fullName>
    </submittedName>
</protein>
<sequence length="287" mass="30311">MAPADVGLGVLELLLLGLPLAHFGLVEARLQHRHRFGAVAVLRAVVLALDDDVARQVRDADRRIGLVDVLAAGTRGAVGVDAQVGRVDLDGEGIVDLGVGRHRAEAGMAAGVRVEGRLADQAMDARLRAQHAVGVVAGNPDARRLDAGDLAFGLLEHLDGVTLAFGVAQVHAQQHRRPVLRLGAAGAGLDVEEAVERVGRVVEHAPELERGDLLLDAVDVGEDRLQRVVVAFIAGHGEQLAGVTQAIGDAVQRQHDIFQRALLAAEFLRALGVVPDLRVLQFARDGP</sequence>
<proteinExistence type="predicted"/>
<dbReference type="EMBL" id="JFAX01000027">
    <property type="protein sequence ID" value="EXI65161.1"/>
    <property type="molecule type" value="Genomic_DNA"/>
</dbReference>
<keyword evidence="1" id="KW-0472">Membrane</keyword>
<evidence type="ECO:0000313" key="3">
    <source>
        <dbReference type="Proteomes" id="UP000020218"/>
    </source>
</evidence>
<accession>A0A011MRE2</accession>
<dbReference type="AlphaFoldDB" id="A0A011MRE2"/>
<name>A0A011MRE2_9PROT</name>
<keyword evidence="1" id="KW-0812">Transmembrane</keyword>
<keyword evidence="1" id="KW-1133">Transmembrane helix</keyword>
<gene>
    <name evidence="2" type="ORF">AW08_03433</name>
</gene>
<organism evidence="2 3">
    <name type="scientific">Candidatus Accumulibacter adjunctus</name>
    <dbReference type="NCBI Taxonomy" id="1454001"/>
    <lineage>
        <taxon>Bacteria</taxon>
        <taxon>Pseudomonadati</taxon>
        <taxon>Pseudomonadota</taxon>
        <taxon>Betaproteobacteria</taxon>
        <taxon>Candidatus Accumulibacter</taxon>
    </lineage>
</organism>